<dbReference type="EMBL" id="NSIT01000309">
    <property type="protein sequence ID" value="PJE77969.1"/>
    <property type="molecule type" value="Genomic_DNA"/>
</dbReference>
<comment type="caution">
    <text evidence="1">The sequence shown here is derived from an EMBL/GenBank/DDBJ whole genome shotgun (WGS) entry which is preliminary data.</text>
</comment>
<reference evidence="1" key="1">
    <citation type="journal article" date="2017" name="Appl. Environ. Microbiol.">
        <title>Molecular characterization of an Endozoicomonas-like organism causing infection in king scallop Pecten maximus L.</title>
        <authorList>
            <person name="Cano I."/>
            <person name="van Aerle R."/>
            <person name="Ross S."/>
            <person name="Verner-Jeffreys D.W."/>
            <person name="Paley R.K."/>
            <person name="Rimmer G."/>
            <person name="Ryder D."/>
            <person name="Hooper P."/>
            <person name="Stone D."/>
            <person name="Feist S.W."/>
        </authorList>
    </citation>
    <scope>NUCLEOTIDE SEQUENCE</scope>
</reference>
<organism evidence="1">
    <name type="scientific">invertebrate metagenome</name>
    <dbReference type="NCBI Taxonomy" id="1711999"/>
    <lineage>
        <taxon>unclassified sequences</taxon>
        <taxon>metagenomes</taxon>
        <taxon>organismal metagenomes</taxon>
    </lineage>
</organism>
<protein>
    <submittedName>
        <fullName evidence="1">Uncharacterized protein</fullName>
    </submittedName>
</protein>
<sequence length="55" mass="6295">MDNAADLSYIHNPAVKPFNYTTVVRVDSENSRLRPNQEIFVLFLTILGDTTCHKE</sequence>
<proteinExistence type="predicted"/>
<accession>A0A2H9T435</accession>
<name>A0A2H9T435_9ZZZZ</name>
<gene>
    <name evidence="1" type="ORF">CI610_03101</name>
</gene>
<evidence type="ECO:0000313" key="1">
    <source>
        <dbReference type="EMBL" id="PJE77969.1"/>
    </source>
</evidence>
<dbReference type="AlphaFoldDB" id="A0A2H9T435"/>